<dbReference type="EMBL" id="BMPF01000001">
    <property type="protein sequence ID" value="GGL27560.1"/>
    <property type="molecule type" value="Genomic_DNA"/>
</dbReference>
<evidence type="ECO:0000256" key="1">
    <source>
        <dbReference type="SAM" id="Phobius"/>
    </source>
</evidence>
<dbReference type="PANTHER" id="PTHR28008:SF1">
    <property type="entry name" value="DOMAIN PROTEIN, PUTATIVE (AFU_ORTHOLOGUE AFUA_3G10980)-RELATED"/>
    <property type="match status" value="1"/>
</dbReference>
<keyword evidence="1" id="KW-0472">Membrane</keyword>
<proteinExistence type="predicted"/>
<dbReference type="NCBIfam" id="NF037970">
    <property type="entry name" value="vanZ_1"/>
    <property type="match status" value="1"/>
</dbReference>
<evidence type="ECO:0000313" key="4">
    <source>
        <dbReference type="Proteomes" id="UP000628840"/>
    </source>
</evidence>
<keyword evidence="4" id="KW-1185">Reference proteome</keyword>
<dbReference type="Proteomes" id="UP000628840">
    <property type="component" value="Unassembled WGS sequence"/>
</dbReference>
<dbReference type="AlphaFoldDB" id="A0A830F7P0"/>
<protein>
    <recommendedName>
        <fullName evidence="2">VanZ-like domain-containing protein</fullName>
    </recommendedName>
</protein>
<dbReference type="Pfam" id="PF04892">
    <property type="entry name" value="VanZ"/>
    <property type="match status" value="1"/>
</dbReference>
<dbReference type="RefSeq" id="WP_188879579.1">
    <property type="nucleotide sequence ID" value="NZ_BMPF01000001.1"/>
</dbReference>
<evidence type="ECO:0000259" key="2">
    <source>
        <dbReference type="Pfam" id="PF04892"/>
    </source>
</evidence>
<keyword evidence="1" id="KW-0812">Transmembrane</keyword>
<feature type="transmembrane region" description="Helical" evidence="1">
    <location>
        <begin position="36"/>
        <end position="53"/>
    </location>
</feature>
<gene>
    <name evidence="3" type="ORF">GCM10009037_08920</name>
</gene>
<sequence>MRRRLVVLGVALAVVVASLLPGAGAPTAGGLPWDKLAHMLGGAALVLASAWALRRRDGRALLACALLAVLVGAGIELAQAFVPGRHPSLLDLTADAVGAALGALAVRLLTRASPGP</sequence>
<organism evidence="3 4">
    <name type="scientific">Halarchaeum grantii</name>
    <dbReference type="NCBI Taxonomy" id="1193105"/>
    <lineage>
        <taxon>Archaea</taxon>
        <taxon>Methanobacteriati</taxon>
        <taxon>Methanobacteriota</taxon>
        <taxon>Stenosarchaea group</taxon>
        <taxon>Halobacteria</taxon>
        <taxon>Halobacteriales</taxon>
        <taxon>Halobacteriaceae</taxon>
    </lineage>
</organism>
<reference evidence="3 4" key="1">
    <citation type="journal article" date="2019" name="Int. J. Syst. Evol. Microbiol.">
        <title>The Global Catalogue of Microorganisms (GCM) 10K type strain sequencing project: providing services to taxonomists for standard genome sequencing and annotation.</title>
        <authorList>
            <consortium name="The Broad Institute Genomics Platform"/>
            <consortium name="The Broad Institute Genome Sequencing Center for Infectious Disease"/>
            <person name="Wu L."/>
            <person name="Ma J."/>
        </authorList>
    </citation>
    <scope>NUCLEOTIDE SEQUENCE [LARGE SCALE GENOMIC DNA]</scope>
    <source>
        <strain evidence="3 4">JCM 19585</strain>
    </source>
</reference>
<feature type="domain" description="VanZ-like" evidence="2">
    <location>
        <begin position="35"/>
        <end position="109"/>
    </location>
</feature>
<feature type="transmembrane region" description="Helical" evidence="1">
    <location>
        <begin position="60"/>
        <end position="82"/>
    </location>
</feature>
<comment type="caution">
    <text evidence="3">The sequence shown here is derived from an EMBL/GenBank/DDBJ whole genome shotgun (WGS) entry which is preliminary data.</text>
</comment>
<name>A0A830F7P0_9EURY</name>
<evidence type="ECO:0000313" key="3">
    <source>
        <dbReference type="EMBL" id="GGL27560.1"/>
    </source>
</evidence>
<accession>A0A830F7P0</accession>
<dbReference type="InterPro" id="IPR006976">
    <property type="entry name" value="VanZ-like"/>
</dbReference>
<keyword evidence="1" id="KW-1133">Transmembrane helix</keyword>
<dbReference type="PANTHER" id="PTHR28008">
    <property type="entry name" value="DOMAIN PROTEIN, PUTATIVE (AFU_ORTHOLOGUE AFUA_3G10980)-RELATED"/>
    <property type="match status" value="1"/>
</dbReference>